<dbReference type="eggNOG" id="KOG3686">
    <property type="taxonomic scope" value="Eukaryota"/>
</dbReference>
<feature type="compositionally biased region" description="Polar residues" evidence="2">
    <location>
        <begin position="359"/>
        <end position="379"/>
    </location>
</feature>
<dbReference type="PANTHER" id="PTHR10063:SF11">
    <property type="entry name" value="RHO GTPASE-ACTIVATING PROTEIN CG5521-RELATED"/>
    <property type="match status" value="1"/>
</dbReference>
<evidence type="ECO:0000313" key="5">
    <source>
        <dbReference type="Proteomes" id="UP000008743"/>
    </source>
</evidence>
<dbReference type="EMBL" id="KE346363">
    <property type="protein sequence ID" value="KJE91834.1"/>
    <property type="molecule type" value="Genomic_DNA"/>
</dbReference>
<evidence type="ECO:0000313" key="4">
    <source>
        <dbReference type="EMBL" id="KJE91834.1"/>
    </source>
</evidence>
<dbReference type="InterPro" id="IPR046859">
    <property type="entry name" value="RGPA/RALGAPB_N"/>
</dbReference>
<dbReference type="InParanoid" id="A0A0D2X228"/>
<gene>
    <name evidence="4" type="ORF">CAOG_009593</name>
</gene>
<dbReference type="Pfam" id="PF20412">
    <property type="entry name" value="RALGAPB_N"/>
    <property type="match status" value="1"/>
</dbReference>
<feature type="compositionally biased region" description="Low complexity" evidence="2">
    <location>
        <begin position="927"/>
        <end position="936"/>
    </location>
</feature>
<protein>
    <recommendedName>
        <fullName evidence="3">Ral GTPase-activating protein subunit alpha/beta N-terminal domain-containing protein</fullName>
    </recommendedName>
</protein>
<feature type="compositionally biased region" description="Low complexity" evidence="2">
    <location>
        <begin position="380"/>
        <end position="400"/>
    </location>
</feature>
<dbReference type="AlphaFoldDB" id="A0A0D2X228"/>
<accession>A0A0D2X228</accession>
<feature type="region of interest" description="Disordered" evidence="2">
    <location>
        <begin position="1"/>
        <end position="42"/>
    </location>
</feature>
<dbReference type="OrthoDB" id="6021142at2759"/>
<dbReference type="PhylomeDB" id="A0A0D2X228"/>
<evidence type="ECO:0000256" key="2">
    <source>
        <dbReference type="SAM" id="MobiDB-lite"/>
    </source>
</evidence>
<dbReference type="PANTHER" id="PTHR10063">
    <property type="entry name" value="TUBERIN"/>
    <property type="match status" value="1"/>
</dbReference>
<dbReference type="GO" id="GO:0005634">
    <property type="term" value="C:nucleus"/>
    <property type="evidence" value="ECO:0007669"/>
    <property type="project" value="InterPro"/>
</dbReference>
<feature type="compositionally biased region" description="Low complexity" evidence="2">
    <location>
        <begin position="10"/>
        <end position="34"/>
    </location>
</feature>
<keyword evidence="5" id="KW-1185">Reference proteome</keyword>
<feature type="compositionally biased region" description="Low complexity" evidence="2">
    <location>
        <begin position="55"/>
        <end position="97"/>
    </location>
</feature>
<feature type="region of interest" description="Disordered" evidence="2">
    <location>
        <begin position="878"/>
        <end position="1064"/>
    </location>
</feature>
<reference evidence="5" key="1">
    <citation type="submission" date="2011-02" db="EMBL/GenBank/DDBJ databases">
        <title>The Genome Sequence of Capsaspora owczarzaki ATCC 30864.</title>
        <authorList>
            <person name="Russ C."/>
            <person name="Cuomo C."/>
            <person name="Burger G."/>
            <person name="Gray M.W."/>
            <person name="Holland P.W.H."/>
            <person name="King N."/>
            <person name="Lang F.B.F."/>
            <person name="Roger A.J."/>
            <person name="Ruiz-Trillo I."/>
            <person name="Young S.K."/>
            <person name="Zeng Q."/>
            <person name="Gargeya S."/>
            <person name="Alvarado L."/>
            <person name="Berlin A."/>
            <person name="Chapman S.B."/>
            <person name="Chen Z."/>
            <person name="Freedman E."/>
            <person name="Gellesch M."/>
            <person name="Goldberg J."/>
            <person name="Griggs A."/>
            <person name="Gujja S."/>
            <person name="Heilman E."/>
            <person name="Heiman D."/>
            <person name="Howarth C."/>
            <person name="Mehta T."/>
            <person name="Neiman D."/>
            <person name="Pearson M."/>
            <person name="Roberts A."/>
            <person name="Saif S."/>
            <person name="Shea T."/>
            <person name="Shenoy N."/>
            <person name="Sisk P."/>
            <person name="Stolte C."/>
            <person name="Sykes S."/>
            <person name="White J."/>
            <person name="Yandava C."/>
            <person name="Haas B."/>
            <person name="Nusbaum C."/>
            <person name="Birren B."/>
        </authorList>
    </citation>
    <scope>NUCLEOTIDE SEQUENCE</scope>
    <source>
        <strain evidence="5">ATCC 30864</strain>
    </source>
</reference>
<dbReference type="GO" id="GO:0005096">
    <property type="term" value="F:GTPase activator activity"/>
    <property type="evidence" value="ECO:0007669"/>
    <property type="project" value="InterPro"/>
</dbReference>
<dbReference type="STRING" id="595528.A0A0D2X228"/>
<name>A0A0D2X228_CAPO3</name>
<feature type="domain" description="Ral GTPase-activating protein subunit alpha/beta N-terminal" evidence="3">
    <location>
        <begin position="730"/>
        <end position="851"/>
    </location>
</feature>
<feature type="compositionally biased region" description="Polar residues" evidence="2">
    <location>
        <begin position="969"/>
        <end position="979"/>
    </location>
</feature>
<feature type="compositionally biased region" description="Low complexity" evidence="2">
    <location>
        <begin position="878"/>
        <end position="889"/>
    </location>
</feature>
<feature type="compositionally biased region" description="Low complexity" evidence="2">
    <location>
        <begin position="610"/>
        <end position="667"/>
    </location>
</feature>
<evidence type="ECO:0000259" key="3">
    <source>
        <dbReference type="Pfam" id="PF20412"/>
    </source>
</evidence>
<keyword evidence="1" id="KW-0597">Phosphoprotein</keyword>
<feature type="compositionally biased region" description="Polar residues" evidence="2">
    <location>
        <begin position="332"/>
        <end position="348"/>
    </location>
</feature>
<organism evidence="4 5">
    <name type="scientific">Capsaspora owczarzaki (strain ATCC 30864)</name>
    <dbReference type="NCBI Taxonomy" id="595528"/>
    <lineage>
        <taxon>Eukaryota</taxon>
        <taxon>Filasterea</taxon>
        <taxon>Capsaspora</taxon>
    </lineage>
</organism>
<proteinExistence type="predicted"/>
<feature type="compositionally biased region" description="Polar residues" evidence="2">
    <location>
        <begin position="1044"/>
        <end position="1058"/>
    </location>
</feature>
<feature type="region of interest" description="Disordered" evidence="2">
    <location>
        <begin position="55"/>
        <end position="104"/>
    </location>
</feature>
<feature type="compositionally biased region" description="Low complexity" evidence="2">
    <location>
        <begin position="984"/>
        <end position="1043"/>
    </location>
</feature>
<feature type="region of interest" description="Disordered" evidence="2">
    <location>
        <begin position="311"/>
        <end position="400"/>
    </location>
</feature>
<evidence type="ECO:0000256" key="1">
    <source>
        <dbReference type="ARBA" id="ARBA00022553"/>
    </source>
</evidence>
<sequence length="1098" mass="117191">MFSQGHRHTASTGSGTSVASSSNPSTAAASHPPAAGGGGPTAAAVASAMLLGGSATPAASTPTSTGSAASHVNGRSTPTPATAVPVPVPGSAPTAASQHGAHSALVAQPSAHTAGDDADGKREQKLARKLRPFDKEEDAVKRLRALKDYCEAASDAERNAFFAGRHSAVFMLIWDVFTHIDATARHKFTKDRHIPDNMREDICTIIYILERLIHAVPDLIRRKWNASAIGHILERLLHHGNAHKLRRDGFRLLLRWLETLQDEHYFRALQLFRDVIVAQAPEGTRIINQHITTTWSMSAHVGAVGAEGGLGHAGGGATAPSSALVLPGGSHASGSTPLPTTFTDSANQLPGMPARASSEKSSNSPGPASATGTPQTARASLTGGTLSPSSSSLPSLSTPVGVPVPRSSVQFASLLGASTPAVPVSSAAHGGPGLICPLQPPPPGAPTMDFTIDLLNLLFEYLTNDCLAMSLDPQGGMTVTDESMARFDYLFSLLKRFHLTTFYPDVCKRIGLLSPDATSGFTSQCPPYFHSVIVQWLVKWLSGTSSKHRHIRSVLYRTVQHTELVHEILRQSFLMPVTHCDTIHATIGVYREWIRTENPPRFMLEPLPTAGAAESSNNSASSGSNSPRATSSVPRPTAATPVASATTATTKNADAQQQQQQQQQQQAFRTASQMQLLAAPPTEISIVHAGSRRVAEENAVRWGPQEALRRMASNAGLVFSVKPWAPAHTDDQLFVCVEVLSLYHLIMLEPVINLEPNTWEHILGQLLGIVYQALVRRRPGDEPLYSKLSHILLETLMPAWIRANMHRTVSTPLWHNLAQVLSSATHWPETIGEWTRMIVQQTKTLAFVVYDIDLDDRPIDKFREMAPNRLFASRLQAGNAQAGGAPQNPTTGSTKGARVKLSKSFLESTKPLRKSSSSESLVKLGEASPAAGSSPATVRKSPDTSRRGSNKRVSIYAAPVTEPPAQLAPRSTSFSSINKFRTKSPSSASGSSGSAVTAETSVAPPSSSTSTTTTKAQPLPVVSLSTTSSTSSNASSVSPVASTGHLSLPSTSAQTSPTSLPPFHPFRRHHTRLCGRLFLRVRFQSLPQNRTTCRSPCP</sequence>
<dbReference type="InterPro" id="IPR027107">
    <property type="entry name" value="Tuberin/Ral-act_asu"/>
</dbReference>
<dbReference type="Proteomes" id="UP000008743">
    <property type="component" value="Unassembled WGS sequence"/>
</dbReference>
<dbReference type="GO" id="GO:0005737">
    <property type="term" value="C:cytoplasm"/>
    <property type="evidence" value="ECO:0007669"/>
    <property type="project" value="TreeGrafter"/>
</dbReference>
<feature type="region of interest" description="Disordered" evidence="2">
    <location>
        <begin position="604"/>
        <end position="667"/>
    </location>
</feature>